<reference evidence="5" key="2">
    <citation type="submission" date="2021-04" db="EMBL/GenBank/DDBJ databases">
        <authorList>
            <person name="Gilroy R."/>
        </authorList>
    </citation>
    <scope>NUCLEOTIDE SEQUENCE</scope>
    <source>
        <strain evidence="5">CHK118-2852</strain>
    </source>
</reference>
<dbReference type="Proteomes" id="UP000824108">
    <property type="component" value="Unassembled WGS sequence"/>
</dbReference>
<dbReference type="SMART" id="SM00342">
    <property type="entry name" value="HTH_ARAC"/>
    <property type="match status" value="1"/>
</dbReference>
<dbReference type="GO" id="GO:0003700">
    <property type="term" value="F:DNA-binding transcription factor activity"/>
    <property type="evidence" value="ECO:0007669"/>
    <property type="project" value="InterPro"/>
</dbReference>
<evidence type="ECO:0000256" key="3">
    <source>
        <dbReference type="ARBA" id="ARBA00023163"/>
    </source>
</evidence>
<keyword evidence="3" id="KW-0804">Transcription</keyword>
<evidence type="ECO:0000256" key="2">
    <source>
        <dbReference type="ARBA" id="ARBA00023125"/>
    </source>
</evidence>
<dbReference type="PANTHER" id="PTHR43280:SF32">
    <property type="entry name" value="TRANSCRIPTIONAL REGULATORY PROTEIN"/>
    <property type="match status" value="1"/>
</dbReference>
<keyword evidence="2" id="KW-0238">DNA-binding</keyword>
<accession>A0A9D2KE58</accession>
<keyword evidence="1" id="KW-0805">Transcription regulation</keyword>
<dbReference type="Gene3D" id="1.10.10.60">
    <property type="entry name" value="Homeodomain-like"/>
    <property type="match status" value="1"/>
</dbReference>
<evidence type="ECO:0000259" key="4">
    <source>
        <dbReference type="PROSITE" id="PS01124"/>
    </source>
</evidence>
<proteinExistence type="predicted"/>
<comment type="caution">
    <text evidence="5">The sequence shown here is derived from an EMBL/GenBank/DDBJ whole genome shotgun (WGS) entry which is preliminary data.</text>
</comment>
<dbReference type="AlphaFoldDB" id="A0A9D2KE58"/>
<dbReference type="Pfam" id="PF12833">
    <property type="entry name" value="HTH_18"/>
    <property type="match status" value="1"/>
</dbReference>
<dbReference type="InterPro" id="IPR018060">
    <property type="entry name" value="HTH_AraC"/>
</dbReference>
<reference evidence="5" key="1">
    <citation type="journal article" date="2021" name="PeerJ">
        <title>Extensive microbial diversity within the chicken gut microbiome revealed by metagenomics and culture.</title>
        <authorList>
            <person name="Gilroy R."/>
            <person name="Ravi A."/>
            <person name="Getino M."/>
            <person name="Pursley I."/>
            <person name="Horton D.L."/>
            <person name="Alikhan N.F."/>
            <person name="Baker D."/>
            <person name="Gharbi K."/>
            <person name="Hall N."/>
            <person name="Watson M."/>
            <person name="Adriaenssens E.M."/>
            <person name="Foster-Nyarko E."/>
            <person name="Jarju S."/>
            <person name="Secka A."/>
            <person name="Antonio M."/>
            <person name="Oren A."/>
            <person name="Chaudhuri R.R."/>
            <person name="La Ragione R."/>
            <person name="Hildebrand F."/>
            <person name="Pallen M.J."/>
        </authorList>
    </citation>
    <scope>NUCLEOTIDE SEQUENCE</scope>
    <source>
        <strain evidence="5">CHK118-2852</strain>
    </source>
</reference>
<feature type="domain" description="HTH araC/xylS-type" evidence="4">
    <location>
        <begin position="195"/>
        <end position="293"/>
    </location>
</feature>
<organism evidence="5 6">
    <name type="scientific">Candidatus Bacteroides merdavium</name>
    <dbReference type="NCBI Taxonomy" id="2838472"/>
    <lineage>
        <taxon>Bacteria</taxon>
        <taxon>Pseudomonadati</taxon>
        <taxon>Bacteroidota</taxon>
        <taxon>Bacteroidia</taxon>
        <taxon>Bacteroidales</taxon>
        <taxon>Bacteroidaceae</taxon>
        <taxon>Bacteroides</taxon>
    </lineage>
</organism>
<sequence length="309" mass="35495">MVKSCIFDNAGMLRERPDIPHYKEDVVCFESRYNDRNYPSGEAYLNRELYLILFLEGRSEILLNGEYMAMEAGTLLVHGADFLTEHLFSSKDIRFITLSISEGMLTKDSYLTQTAALLLATLRQNRQYTLTLTAGEVEVLHAQLDVLMGLLTSDHHFLFRRLQAACNALLLDVADFLSRKTPIRRHLSPKEHVLQEFYALVTRHFREEHFVAFYARELAISEQYLSRIVRTGTGKTVNGIISELLLMEARTLLGNRSLAVSDVAVRLNFSDTSAFCKFFRRNAGETPLGFRKRLWREAAVPMVMDRKEE</sequence>
<name>A0A9D2KE58_9BACE</name>
<evidence type="ECO:0000313" key="5">
    <source>
        <dbReference type="EMBL" id="HIZ90743.1"/>
    </source>
</evidence>
<evidence type="ECO:0000256" key="1">
    <source>
        <dbReference type="ARBA" id="ARBA00023015"/>
    </source>
</evidence>
<evidence type="ECO:0000313" key="6">
    <source>
        <dbReference type="Proteomes" id="UP000824108"/>
    </source>
</evidence>
<gene>
    <name evidence="5" type="ORF">H9807_01270</name>
</gene>
<dbReference type="GO" id="GO:0043565">
    <property type="term" value="F:sequence-specific DNA binding"/>
    <property type="evidence" value="ECO:0007669"/>
    <property type="project" value="InterPro"/>
</dbReference>
<protein>
    <submittedName>
        <fullName evidence="5">AraC family transcriptional regulator</fullName>
    </submittedName>
</protein>
<dbReference type="PROSITE" id="PS01124">
    <property type="entry name" value="HTH_ARAC_FAMILY_2"/>
    <property type="match status" value="1"/>
</dbReference>
<dbReference type="SUPFAM" id="SSF46689">
    <property type="entry name" value="Homeodomain-like"/>
    <property type="match status" value="1"/>
</dbReference>
<dbReference type="PANTHER" id="PTHR43280">
    <property type="entry name" value="ARAC-FAMILY TRANSCRIPTIONAL REGULATOR"/>
    <property type="match status" value="1"/>
</dbReference>
<dbReference type="EMBL" id="DXAV01000015">
    <property type="protein sequence ID" value="HIZ90743.1"/>
    <property type="molecule type" value="Genomic_DNA"/>
</dbReference>
<dbReference type="InterPro" id="IPR009057">
    <property type="entry name" value="Homeodomain-like_sf"/>
</dbReference>